<dbReference type="EMBL" id="SJPW01000003">
    <property type="protein sequence ID" value="TWU56422.1"/>
    <property type="molecule type" value="Genomic_DNA"/>
</dbReference>
<organism evidence="1 2">
    <name type="scientific">Rubripirellula tenax</name>
    <dbReference type="NCBI Taxonomy" id="2528015"/>
    <lineage>
        <taxon>Bacteria</taxon>
        <taxon>Pseudomonadati</taxon>
        <taxon>Planctomycetota</taxon>
        <taxon>Planctomycetia</taxon>
        <taxon>Pirellulales</taxon>
        <taxon>Pirellulaceae</taxon>
        <taxon>Rubripirellula</taxon>
    </lineage>
</organism>
<proteinExistence type="predicted"/>
<comment type="caution">
    <text evidence="1">The sequence shown here is derived from an EMBL/GenBank/DDBJ whole genome shotgun (WGS) entry which is preliminary data.</text>
</comment>
<dbReference type="AlphaFoldDB" id="A0A5C6F609"/>
<evidence type="ECO:0000313" key="1">
    <source>
        <dbReference type="EMBL" id="TWU56422.1"/>
    </source>
</evidence>
<gene>
    <name evidence="1" type="ORF">Poly51_23320</name>
</gene>
<keyword evidence="2" id="KW-1185">Reference proteome</keyword>
<sequence>MLICTAALAFYGRRNGPNDVRSVRGRVSGGKNEALKQVGLSDEIANERDAAARTIHSLRSGEDNRVTAKDSGKRARTQHWAYGHSGKISQSRIYEKGNSQILARIVLCSIKDVNSSKETTF</sequence>
<accession>A0A5C6F609</accession>
<name>A0A5C6F609_9BACT</name>
<evidence type="ECO:0000313" key="2">
    <source>
        <dbReference type="Proteomes" id="UP000318288"/>
    </source>
</evidence>
<protein>
    <submittedName>
        <fullName evidence="1">Uncharacterized protein</fullName>
    </submittedName>
</protein>
<dbReference type="RefSeq" id="WP_222435834.1">
    <property type="nucleotide sequence ID" value="NZ_SJPW01000003.1"/>
</dbReference>
<dbReference type="Proteomes" id="UP000318288">
    <property type="component" value="Unassembled WGS sequence"/>
</dbReference>
<reference evidence="1 2" key="1">
    <citation type="submission" date="2019-02" db="EMBL/GenBank/DDBJ databases">
        <title>Deep-cultivation of Planctomycetes and their phenomic and genomic characterization uncovers novel biology.</title>
        <authorList>
            <person name="Wiegand S."/>
            <person name="Jogler M."/>
            <person name="Boedeker C."/>
            <person name="Pinto D."/>
            <person name="Vollmers J."/>
            <person name="Rivas-Marin E."/>
            <person name="Kohn T."/>
            <person name="Peeters S.H."/>
            <person name="Heuer A."/>
            <person name="Rast P."/>
            <person name="Oberbeckmann S."/>
            <person name="Bunk B."/>
            <person name="Jeske O."/>
            <person name="Meyerdierks A."/>
            <person name="Storesund J.E."/>
            <person name="Kallscheuer N."/>
            <person name="Luecker S."/>
            <person name="Lage O.M."/>
            <person name="Pohl T."/>
            <person name="Merkel B.J."/>
            <person name="Hornburger P."/>
            <person name="Mueller R.-W."/>
            <person name="Bruemmer F."/>
            <person name="Labrenz M."/>
            <person name="Spormann A.M."/>
            <person name="Op Den Camp H."/>
            <person name="Overmann J."/>
            <person name="Amann R."/>
            <person name="Jetten M.S.M."/>
            <person name="Mascher T."/>
            <person name="Medema M.H."/>
            <person name="Devos D.P."/>
            <person name="Kaster A.-K."/>
            <person name="Ovreas L."/>
            <person name="Rohde M."/>
            <person name="Galperin M.Y."/>
            <person name="Jogler C."/>
        </authorList>
    </citation>
    <scope>NUCLEOTIDE SEQUENCE [LARGE SCALE GENOMIC DNA]</scope>
    <source>
        <strain evidence="1 2">Poly51</strain>
    </source>
</reference>